<sequence length="88" mass="9947">MEQEKIVFTTEDGEEAAFYVLEETRLNGANYLLVADSEDDEANALILKELPGSTPEETVYDAVEDENELNALSKVFEELLEDIDIEME</sequence>
<keyword evidence="2" id="KW-1185">Reference proteome</keyword>
<dbReference type="OrthoDB" id="1934714at2"/>
<dbReference type="AlphaFoldDB" id="A0A0V8QGR3"/>
<dbReference type="InterPro" id="IPR009711">
    <property type="entry name" value="UPF0473"/>
</dbReference>
<dbReference type="Pfam" id="PF06949">
    <property type="entry name" value="DUF1292"/>
    <property type="match status" value="1"/>
</dbReference>
<name>A0A0V8QGR3_9FIRM</name>
<reference evidence="1 2" key="1">
    <citation type="submission" date="2015-11" db="EMBL/GenBank/DDBJ databases">
        <title>Butyribacter intestini gen. nov., sp. nov., a butyric acid-producing bacterium of the family Lachnospiraceae isolated from the human faeces.</title>
        <authorList>
            <person name="Zou Y."/>
            <person name="Xue W."/>
            <person name="Luo G."/>
            <person name="Lv M."/>
        </authorList>
    </citation>
    <scope>NUCLEOTIDE SEQUENCE [LARGE SCALE GENOMIC DNA]</scope>
    <source>
        <strain evidence="1 2">ACET-33324</strain>
    </source>
</reference>
<gene>
    <name evidence="1" type="ORF">ASU35_07855</name>
</gene>
<dbReference type="Proteomes" id="UP000054874">
    <property type="component" value="Unassembled WGS sequence"/>
</dbReference>
<organism evidence="1 2">
    <name type="scientific">Acetivibrio ethanolgignens</name>
    <dbReference type="NCBI Taxonomy" id="290052"/>
    <lineage>
        <taxon>Bacteria</taxon>
        <taxon>Bacillati</taxon>
        <taxon>Bacillota</taxon>
        <taxon>Clostridia</taxon>
        <taxon>Eubacteriales</taxon>
        <taxon>Oscillospiraceae</taxon>
        <taxon>Acetivibrio</taxon>
    </lineage>
</organism>
<dbReference type="RefSeq" id="WP_058351969.1">
    <property type="nucleotide sequence ID" value="NZ_CABMMD010000090.1"/>
</dbReference>
<comment type="caution">
    <text evidence="1">The sequence shown here is derived from an EMBL/GenBank/DDBJ whole genome shotgun (WGS) entry which is preliminary data.</text>
</comment>
<evidence type="ECO:0000313" key="1">
    <source>
        <dbReference type="EMBL" id="KSV59781.1"/>
    </source>
</evidence>
<accession>A0A0V8QGR3</accession>
<dbReference type="EMBL" id="LNAM01000090">
    <property type="protein sequence ID" value="KSV59781.1"/>
    <property type="molecule type" value="Genomic_DNA"/>
</dbReference>
<dbReference type="STRING" id="290052.ASU35_07855"/>
<evidence type="ECO:0008006" key="3">
    <source>
        <dbReference type="Google" id="ProtNLM"/>
    </source>
</evidence>
<protein>
    <recommendedName>
        <fullName evidence="3">DUF1292 domain-containing protein</fullName>
    </recommendedName>
</protein>
<proteinExistence type="predicted"/>
<evidence type="ECO:0000313" key="2">
    <source>
        <dbReference type="Proteomes" id="UP000054874"/>
    </source>
</evidence>